<protein>
    <recommendedName>
        <fullName evidence="1">DUF4382 domain-containing protein</fullName>
    </recommendedName>
</protein>
<name>A0A2R6ABM3_9ARCH</name>
<sequence>MKGALIIAIIVVLAIAATGVFAYLHFEYGTLRVYVTTGNADPIYLTISSIMLHSTTKGWITLSNTTKTVELTQNLSFLASANIPIGNYTEVRLVVTRVTASIGGVNVSVSLPSGVLKIPIVKGGLRVSGGEVSALALIIGPHIIQEGNGSYILSPVVTAEQISPQASG</sequence>
<organism evidence="2 3">
    <name type="scientific">Candidatus Marsarchaeota G1 archaeon OSP_D</name>
    <dbReference type="NCBI Taxonomy" id="1978155"/>
    <lineage>
        <taxon>Archaea</taxon>
        <taxon>Candidatus Marsarchaeota</taxon>
        <taxon>Candidatus Marsarchaeota group 1</taxon>
    </lineage>
</organism>
<feature type="domain" description="DUF4382" evidence="1">
    <location>
        <begin position="29"/>
        <end position="155"/>
    </location>
</feature>
<evidence type="ECO:0000259" key="1">
    <source>
        <dbReference type="Pfam" id="PF14321"/>
    </source>
</evidence>
<dbReference type="EMBL" id="NEXC01000014">
    <property type="protein sequence ID" value="PSN83814.1"/>
    <property type="molecule type" value="Genomic_DNA"/>
</dbReference>
<reference evidence="2 3" key="1">
    <citation type="submission" date="2017-04" db="EMBL/GenBank/DDBJ databases">
        <title>Novel microbial lineages endemic to geothermal iron-oxide mats fill important gaps in the evolutionary history of Archaea.</title>
        <authorList>
            <person name="Jay Z.J."/>
            <person name="Beam J.P."/>
            <person name="Dlakic M."/>
            <person name="Rusch D.B."/>
            <person name="Kozubal M.A."/>
            <person name="Inskeep W.P."/>
        </authorList>
    </citation>
    <scope>NUCLEOTIDE SEQUENCE [LARGE SCALE GENOMIC DNA]</scope>
    <source>
        <strain evidence="2">OSP_D</strain>
    </source>
</reference>
<comment type="caution">
    <text evidence="2">The sequence shown here is derived from an EMBL/GenBank/DDBJ whole genome shotgun (WGS) entry which is preliminary data.</text>
</comment>
<dbReference type="AlphaFoldDB" id="A0A2R6ABM3"/>
<evidence type="ECO:0000313" key="2">
    <source>
        <dbReference type="EMBL" id="PSN83814.1"/>
    </source>
</evidence>
<proteinExistence type="predicted"/>
<gene>
    <name evidence="2" type="ORF">B9Q01_03370</name>
</gene>
<dbReference type="Pfam" id="PF14321">
    <property type="entry name" value="DUF4382"/>
    <property type="match status" value="1"/>
</dbReference>
<dbReference type="InterPro" id="IPR025491">
    <property type="entry name" value="DUF4382"/>
</dbReference>
<evidence type="ECO:0000313" key="3">
    <source>
        <dbReference type="Proteomes" id="UP000240880"/>
    </source>
</evidence>
<accession>A0A2R6ABM3</accession>
<dbReference type="Proteomes" id="UP000240880">
    <property type="component" value="Unassembled WGS sequence"/>
</dbReference>